<organism evidence="2 3">
    <name type="scientific">Lunasporangiospora selenospora</name>
    <dbReference type="NCBI Taxonomy" id="979761"/>
    <lineage>
        <taxon>Eukaryota</taxon>
        <taxon>Fungi</taxon>
        <taxon>Fungi incertae sedis</taxon>
        <taxon>Mucoromycota</taxon>
        <taxon>Mortierellomycotina</taxon>
        <taxon>Mortierellomycetes</taxon>
        <taxon>Mortierellales</taxon>
        <taxon>Mortierellaceae</taxon>
        <taxon>Lunasporangiospora</taxon>
    </lineage>
</organism>
<proteinExistence type="predicted"/>
<accession>A0A9P6KE16</accession>
<protein>
    <submittedName>
        <fullName evidence="2">Uncharacterized protein</fullName>
    </submittedName>
</protein>
<feature type="region of interest" description="Disordered" evidence="1">
    <location>
        <begin position="1"/>
        <end position="85"/>
    </location>
</feature>
<feature type="compositionally biased region" description="Polar residues" evidence="1">
    <location>
        <begin position="149"/>
        <end position="161"/>
    </location>
</feature>
<feature type="region of interest" description="Disordered" evidence="1">
    <location>
        <begin position="129"/>
        <end position="161"/>
    </location>
</feature>
<reference evidence="2" key="1">
    <citation type="journal article" date="2020" name="Fungal Divers.">
        <title>Resolving the Mortierellaceae phylogeny through synthesis of multi-gene phylogenetics and phylogenomics.</title>
        <authorList>
            <person name="Vandepol N."/>
            <person name="Liber J."/>
            <person name="Desiro A."/>
            <person name="Na H."/>
            <person name="Kennedy M."/>
            <person name="Barry K."/>
            <person name="Grigoriev I.V."/>
            <person name="Miller A.N."/>
            <person name="O'Donnell K."/>
            <person name="Stajich J.E."/>
            <person name="Bonito G."/>
        </authorList>
    </citation>
    <scope>NUCLEOTIDE SEQUENCE</scope>
    <source>
        <strain evidence="2">KOD1015</strain>
    </source>
</reference>
<feature type="compositionally biased region" description="Low complexity" evidence="1">
    <location>
        <begin position="48"/>
        <end position="59"/>
    </location>
</feature>
<feature type="compositionally biased region" description="Polar residues" evidence="1">
    <location>
        <begin position="75"/>
        <end position="85"/>
    </location>
</feature>
<sequence>MEKNSRRTLVHTTVPRHGKALSSRENTPPLSPSSSPAPSVHSLAENRPQTPSQPFTQPQNEDTPGTSLHCEQDHSPSSQGASSRVVNVETIENNHTLTMTISKDAGTAATIISDDSDYYQYSHPSTWTKYSSSPANLGTPSASSASSATYQGSPTHLTSSLLQPDNESVYAAVPISSEVYIIPKSSRGFHWNGDLFLKPHQRRSLGVDHIFNQGSPRQYSQHSSPQPMEQRYDNGMAESTAAVNGRRTIEGLSRQLDDHGQDSSVMVHEIRLDDHETAGILPSWP</sequence>
<evidence type="ECO:0000256" key="1">
    <source>
        <dbReference type="SAM" id="MobiDB-lite"/>
    </source>
</evidence>
<feature type="compositionally biased region" description="Polar residues" evidence="1">
    <location>
        <begin position="129"/>
        <end position="140"/>
    </location>
</feature>
<dbReference type="Proteomes" id="UP000780801">
    <property type="component" value="Unassembled WGS sequence"/>
</dbReference>
<evidence type="ECO:0000313" key="2">
    <source>
        <dbReference type="EMBL" id="KAF9581423.1"/>
    </source>
</evidence>
<name>A0A9P6KE16_9FUNG</name>
<comment type="caution">
    <text evidence="2">The sequence shown here is derived from an EMBL/GenBank/DDBJ whole genome shotgun (WGS) entry which is preliminary data.</text>
</comment>
<keyword evidence="3" id="KW-1185">Reference proteome</keyword>
<gene>
    <name evidence="2" type="ORF">BGW38_001554</name>
</gene>
<dbReference type="OrthoDB" id="2406991at2759"/>
<dbReference type="EMBL" id="JAABOA010001499">
    <property type="protein sequence ID" value="KAF9581423.1"/>
    <property type="molecule type" value="Genomic_DNA"/>
</dbReference>
<evidence type="ECO:0000313" key="3">
    <source>
        <dbReference type="Proteomes" id="UP000780801"/>
    </source>
</evidence>
<feature type="compositionally biased region" description="Basic residues" evidence="1">
    <location>
        <begin position="1"/>
        <end position="19"/>
    </location>
</feature>
<dbReference type="AlphaFoldDB" id="A0A9P6KE16"/>